<protein>
    <submittedName>
        <fullName evidence="1">Uncharacterized protein</fullName>
    </submittedName>
</protein>
<dbReference type="Pfam" id="PF03995">
    <property type="entry name" value="Inhibitor_I36"/>
    <property type="match status" value="1"/>
</dbReference>
<dbReference type="EMBL" id="VDCQ01000037">
    <property type="protein sequence ID" value="TNJ63870.1"/>
    <property type="molecule type" value="Genomic_DNA"/>
</dbReference>
<sequence>MNKPIRKPAVKKTAVTQLLPRLTLWSDANFSGRRLSFRGNLGVRSLVDFNFNDVLSSFTIVGGANITLVLFSDINYQGNRRVFRGPTDVSFLNGFNDVTSSFVMSRRRLSNAEINRIQNRNSAPNNFAEVLRRRRK</sequence>
<accession>A0A5C4T577</accession>
<organism evidence="1 2">
    <name type="scientific">Paenibacillus hemerocallicola</name>
    <dbReference type="NCBI Taxonomy" id="1172614"/>
    <lineage>
        <taxon>Bacteria</taxon>
        <taxon>Bacillati</taxon>
        <taxon>Bacillota</taxon>
        <taxon>Bacilli</taxon>
        <taxon>Bacillales</taxon>
        <taxon>Paenibacillaceae</taxon>
        <taxon>Paenibacillus</taxon>
    </lineage>
</organism>
<dbReference type="AlphaFoldDB" id="A0A5C4T577"/>
<dbReference type="Gene3D" id="2.60.20.10">
    <property type="entry name" value="Crystallins"/>
    <property type="match status" value="1"/>
</dbReference>
<reference evidence="1 2" key="1">
    <citation type="submission" date="2019-05" db="EMBL/GenBank/DDBJ databases">
        <title>We sequenced the genome of Paenibacillus hemerocallicola KCTC 33185 for further insight into its adaptation and study the phylogeny of Paenibacillus.</title>
        <authorList>
            <person name="Narsing Rao M.P."/>
        </authorList>
    </citation>
    <scope>NUCLEOTIDE SEQUENCE [LARGE SCALE GENOMIC DNA]</scope>
    <source>
        <strain evidence="1 2">KCTC 33185</strain>
    </source>
</reference>
<gene>
    <name evidence="1" type="ORF">FE784_23655</name>
</gene>
<name>A0A5C4T577_9BACL</name>
<proteinExistence type="predicted"/>
<evidence type="ECO:0000313" key="1">
    <source>
        <dbReference type="EMBL" id="TNJ63870.1"/>
    </source>
</evidence>
<dbReference type="SUPFAM" id="SSF49695">
    <property type="entry name" value="gamma-Crystallin-like"/>
    <property type="match status" value="1"/>
</dbReference>
<dbReference type="RefSeq" id="WP_139604727.1">
    <property type="nucleotide sequence ID" value="NZ_VDCQ01000037.1"/>
</dbReference>
<comment type="caution">
    <text evidence="1">The sequence shown here is derived from an EMBL/GenBank/DDBJ whole genome shotgun (WGS) entry which is preliminary data.</text>
</comment>
<evidence type="ECO:0000313" key="2">
    <source>
        <dbReference type="Proteomes" id="UP000307943"/>
    </source>
</evidence>
<dbReference type="Proteomes" id="UP000307943">
    <property type="component" value="Unassembled WGS sequence"/>
</dbReference>
<keyword evidence="2" id="KW-1185">Reference proteome</keyword>
<dbReference type="InterPro" id="IPR011024">
    <property type="entry name" value="G_crystallin-like"/>
</dbReference>
<dbReference type="OrthoDB" id="2654857at2"/>